<feature type="compositionally biased region" description="Low complexity" evidence="1">
    <location>
        <begin position="149"/>
        <end position="161"/>
    </location>
</feature>
<dbReference type="RefSeq" id="WP_204059888.1">
    <property type="nucleotide sequence ID" value="NZ_BAAAGP010000019.1"/>
</dbReference>
<gene>
    <name evidence="2" type="ORF">Mco01_57000</name>
</gene>
<name>A0ABQ4G6N9_9ACTN</name>
<proteinExistence type="predicted"/>
<dbReference type="EMBL" id="BOOC01000032">
    <property type="protein sequence ID" value="GIH42700.1"/>
    <property type="molecule type" value="Genomic_DNA"/>
</dbReference>
<feature type="region of interest" description="Disordered" evidence="1">
    <location>
        <begin position="138"/>
        <end position="187"/>
    </location>
</feature>
<evidence type="ECO:0000313" key="3">
    <source>
        <dbReference type="Proteomes" id="UP000603904"/>
    </source>
</evidence>
<evidence type="ECO:0000313" key="2">
    <source>
        <dbReference type="EMBL" id="GIH42700.1"/>
    </source>
</evidence>
<keyword evidence="3" id="KW-1185">Reference proteome</keyword>
<accession>A0ABQ4G6N9</accession>
<organism evidence="2 3">
    <name type="scientific">Microbispora corallina</name>
    <dbReference type="NCBI Taxonomy" id="83302"/>
    <lineage>
        <taxon>Bacteria</taxon>
        <taxon>Bacillati</taxon>
        <taxon>Actinomycetota</taxon>
        <taxon>Actinomycetes</taxon>
        <taxon>Streptosporangiales</taxon>
        <taxon>Streptosporangiaceae</taxon>
        <taxon>Microbispora</taxon>
    </lineage>
</organism>
<sequence length="196" mass="21275">MYFAQGSASQNGVCLPQGFTVDLAKHPKACDVPGQDVTLTGNDVWSRDPERLIEDPPPMAGPPVYLARPHSCLTKTESVVLVELDEEYWAGRLDKVAAWLGNVALTQSTFRRLAESAVDAVEEPHIRAFDGQELPERVQQALGAPSPRPSSSDWRSASTTWPRPFPDRAREGDAPAAHPGVRPADGHQAILYEGGV</sequence>
<evidence type="ECO:0000256" key="1">
    <source>
        <dbReference type="SAM" id="MobiDB-lite"/>
    </source>
</evidence>
<protein>
    <submittedName>
        <fullName evidence="2">Uncharacterized protein</fullName>
    </submittedName>
</protein>
<dbReference type="Proteomes" id="UP000603904">
    <property type="component" value="Unassembled WGS sequence"/>
</dbReference>
<reference evidence="2 3" key="1">
    <citation type="submission" date="2021-01" db="EMBL/GenBank/DDBJ databases">
        <title>Whole genome shotgun sequence of Microbispora corallina NBRC 16416.</title>
        <authorList>
            <person name="Komaki H."/>
            <person name="Tamura T."/>
        </authorList>
    </citation>
    <scope>NUCLEOTIDE SEQUENCE [LARGE SCALE GENOMIC DNA]</scope>
    <source>
        <strain evidence="2 3">NBRC 16416</strain>
    </source>
</reference>
<comment type="caution">
    <text evidence="2">The sequence shown here is derived from an EMBL/GenBank/DDBJ whole genome shotgun (WGS) entry which is preliminary data.</text>
</comment>